<dbReference type="AlphaFoldDB" id="A0A8J7GFE4"/>
<proteinExistence type="predicted"/>
<dbReference type="InterPro" id="IPR009297">
    <property type="entry name" value="DUF952"/>
</dbReference>
<reference evidence="1" key="1">
    <citation type="submission" date="2020-11" db="EMBL/GenBank/DDBJ databases">
        <title>Sequencing the genomes of 1000 actinobacteria strains.</title>
        <authorList>
            <person name="Klenk H.-P."/>
        </authorList>
    </citation>
    <scope>NUCLEOTIDE SEQUENCE</scope>
    <source>
        <strain evidence="1">DSM 45356</strain>
    </source>
</reference>
<dbReference type="PANTHER" id="PTHR34129:SF1">
    <property type="entry name" value="DUF952 DOMAIN-CONTAINING PROTEIN"/>
    <property type="match status" value="1"/>
</dbReference>
<comment type="caution">
    <text evidence="1">The sequence shown here is derived from an EMBL/GenBank/DDBJ whole genome shotgun (WGS) entry which is preliminary data.</text>
</comment>
<dbReference type="Proteomes" id="UP000622552">
    <property type="component" value="Unassembled WGS sequence"/>
</dbReference>
<sequence>MTVIYHLTEPATWAAAVAAGQYTMSTREVTLAEEGYIHASLPHQVRGVADRFYADVPELLLLVIDTDKLGAEVKLEQAGAELFPHIYGPIPVAAVSEVVEVAPDRSNLPG</sequence>
<gene>
    <name evidence="1" type="ORF">IW245_004023</name>
</gene>
<dbReference type="Gene3D" id="3.20.170.20">
    <property type="entry name" value="Protein of unknown function DUF952"/>
    <property type="match status" value="1"/>
</dbReference>
<keyword evidence="2" id="KW-1185">Reference proteome</keyword>
<dbReference type="RefSeq" id="WP_197004650.1">
    <property type="nucleotide sequence ID" value="NZ_BONS01000017.1"/>
</dbReference>
<name>A0A8J7GFE4_9ACTN</name>
<organism evidence="1 2">
    <name type="scientific">Longispora fulva</name>
    <dbReference type="NCBI Taxonomy" id="619741"/>
    <lineage>
        <taxon>Bacteria</taxon>
        <taxon>Bacillati</taxon>
        <taxon>Actinomycetota</taxon>
        <taxon>Actinomycetes</taxon>
        <taxon>Micromonosporales</taxon>
        <taxon>Micromonosporaceae</taxon>
        <taxon>Longispora</taxon>
    </lineage>
</organism>
<dbReference type="Pfam" id="PF06108">
    <property type="entry name" value="DUF952"/>
    <property type="match status" value="1"/>
</dbReference>
<dbReference type="SUPFAM" id="SSF56399">
    <property type="entry name" value="ADP-ribosylation"/>
    <property type="match status" value="1"/>
</dbReference>
<dbReference type="EMBL" id="JADOUF010000001">
    <property type="protein sequence ID" value="MBG6137829.1"/>
    <property type="molecule type" value="Genomic_DNA"/>
</dbReference>
<evidence type="ECO:0000313" key="2">
    <source>
        <dbReference type="Proteomes" id="UP000622552"/>
    </source>
</evidence>
<protein>
    <submittedName>
        <fullName evidence="1">Uncharacterized protein (DUF952 family)</fullName>
    </submittedName>
</protein>
<dbReference type="PANTHER" id="PTHR34129">
    <property type="entry name" value="BLR1139 PROTEIN"/>
    <property type="match status" value="1"/>
</dbReference>
<accession>A0A8J7GFE4</accession>
<evidence type="ECO:0000313" key="1">
    <source>
        <dbReference type="EMBL" id="MBG6137829.1"/>
    </source>
</evidence>